<proteinExistence type="predicted"/>
<dbReference type="AlphaFoldDB" id="A0A1J5T0M1"/>
<sequence length="261" mass="29837">MKKIIFLVSFLLIIQFATAQDNYEIEVYGSETQAKGSAIFELHSNYTFNGEKNLVNGVRPSNHSLHETVEITQGITDNFEIGFYLFTNYTSDYGYKIVGSHIRPRIAAPEKWKLPVGLSLSAEFGYQSQDYSTDTWNLELRPIIDKQWNKFYLCFNPTLGISIAGIEKPTAPVFEPNIKASYSFFKNASLGVEYYGEMGPLNQFERLPQQNHALYFVYDLLNNDKWELNLGPGFGLTDVTDKLVFKIIAGRKIVWHKKSAR</sequence>
<accession>A0A1J5T0M1</accession>
<evidence type="ECO:0000313" key="1">
    <source>
        <dbReference type="EMBL" id="OIR05774.1"/>
    </source>
</evidence>
<organism evidence="1">
    <name type="scientific">mine drainage metagenome</name>
    <dbReference type="NCBI Taxonomy" id="410659"/>
    <lineage>
        <taxon>unclassified sequences</taxon>
        <taxon>metagenomes</taxon>
        <taxon>ecological metagenomes</taxon>
    </lineage>
</organism>
<dbReference type="EMBL" id="MLJW01000048">
    <property type="protein sequence ID" value="OIR05774.1"/>
    <property type="molecule type" value="Genomic_DNA"/>
</dbReference>
<name>A0A1J5T0M1_9ZZZZ</name>
<evidence type="ECO:0008006" key="2">
    <source>
        <dbReference type="Google" id="ProtNLM"/>
    </source>
</evidence>
<protein>
    <recommendedName>
        <fullName evidence="2">MetA-pathway of phenol degradation</fullName>
    </recommendedName>
</protein>
<reference evidence="1" key="1">
    <citation type="submission" date="2016-10" db="EMBL/GenBank/DDBJ databases">
        <title>Sequence of Gallionella enrichment culture.</title>
        <authorList>
            <person name="Poehlein A."/>
            <person name="Muehling M."/>
            <person name="Daniel R."/>
        </authorList>
    </citation>
    <scope>NUCLEOTIDE SEQUENCE</scope>
</reference>
<comment type="caution">
    <text evidence="1">The sequence shown here is derived from an EMBL/GenBank/DDBJ whole genome shotgun (WGS) entry which is preliminary data.</text>
</comment>
<gene>
    <name evidence="1" type="ORF">GALL_122090</name>
</gene>